<reference evidence="3 4" key="1">
    <citation type="submission" date="2014-02" db="EMBL/GenBank/DDBJ databases">
        <title>Genome sequence of Brachybacterium phenoliresistens strain W13A50.</title>
        <authorList>
            <person name="Wang X."/>
        </authorList>
    </citation>
    <scope>NUCLEOTIDE SEQUENCE [LARGE SCALE GENOMIC DNA]</scope>
    <source>
        <strain evidence="3 4">W13A50</strain>
    </source>
</reference>
<dbReference type="EMBL" id="JDYK01000009">
    <property type="protein sequence ID" value="EWS81201.1"/>
    <property type="molecule type" value="Genomic_DNA"/>
</dbReference>
<evidence type="ECO:0000259" key="2">
    <source>
        <dbReference type="Pfam" id="PF14530"/>
    </source>
</evidence>
<feature type="region of interest" description="Disordered" evidence="1">
    <location>
        <begin position="106"/>
        <end position="134"/>
    </location>
</feature>
<comment type="caution">
    <text evidence="3">The sequence shown here is derived from an EMBL/GenBank/DDBJ whole genome shotgun (WGS) entry which is preliminary data.</text>
</comment>
<dbReference type="RefSeq" id="WP_051486826.1">
    <property type="nucleotide sequence ID" value="NZ_BAAAOW010000002.1"/>
</dbReference>
<evidence type="ECO:0000313" key="3">
    <source>
        <dbReference type="EMBL" id="EWS81201.1"/>
    </source>
</evidence>
<feature type="domain" description="DUF4439" evidence="2">
    <location>
        <begin position="236"/>
        <end position="356"/>
    </location>
</feature>
<dbReference type="PATRIC" id="fig|396014.3.peg.2078"/>
<dbReference type="Pfam" id="PF14530">
    <property type="entry name" value="DUF4439"/>
    <property type="match status" value="1"/>
</dbReference>
<keyword evidence="4" id="KW-1185">Reference proteome</keyword>
<organism evidence="3 4">
    <name type="scientific">Brachybacterium phenoliresistens</name>
    <dbReference type="NCBI Taxonomy" id="396014"/>
    <lineage>
        <taxon>Bacteria</taxon>
        <taxon>Bacillati</taxon>
        <taxon>Actinomycetota</taxon>
        <taxon>Actinomycetes</taxon>
        <taxon>Micrococcales</taxon>
        <taxon>Dermabacteraceae</taxon>
        <taxon>Brachybacterium</taxon>
    </lineage>
</organism>
<dbReference type="InterPro" id="IPR029447">
    <property type="entry name" value="DUF4439"/>
</dbReference>
<accession>Z9JTS8</accession>
<feature type="region of interest" description="Disordered" evidence="1">
    <location>
        <begin position="202"/>
        <end position="224"/>
    </location>
</feature>
<proteinExistence type="predicted"/>
<feature type="compositionally biased region" description="Low complexity" evidence="1">
    <location>
        <begin position="115"/>
        <end position="126"/>
    </location>
</feature>
<dbReference type="AlphaFoldDB" id="Z9JTS8"/>
<dbReference type="InterPro" id="IPR012347">
    <property type="entry name" value="Ferritin-like"/>
</dbReference>
<dbReference type="eggNOG" id="ENOG5033HJF">
    <property type="taxonomic scope" value="Bacteria"/>
</dbReference>
<dbReference type="InterPro" id="IPR009078">
    <property type="entry name" value="Ferritin-like_SF"/>
</dbReference>
<dbReference type="SUPFAM" id="SSF47240">
    <property type="entry name" value="Ferritin-like"/>
    <property type="match status" value="1"/>
</dbReference>
<dbReference type="HOGENOM" id="CLU_766552_0_0_11"/>
<protein>
    <recommendedName>
        <fullName evidence="2">DUF4439 domain-containing protein</fullName>
    </recommendedName>
</protein>
<sequence length="361" mass="36871">MTRAARRSRPHPSSPVTARRSLLLAAGVGSLGLATGCARLPVRLGQPDAYTPPPPGIDDLYRVDLLDALAQAIALAGSASDVRAAQAELPDLLVGALQEQRGALLTGAEAEDETSAAASGGAESPTVAAPTAMASDGGGATVDAVALVASLVALRDLCVQAARQVSGSLSRPVTAIGAWTAWATARLVALLPQAASALTPLPAPEDVVPTREVPETDPPSVGAQVDFHGTLETAQTDEWYVGYVYEVLAARSGGSTREAHLAARDLHRSRAEQLAAIAVEAGAPVPVRQAVYPLPSSFGSAAGIDAWPSQASHDLLTTYLALVGAAPFAQRPLPIVVALTEAAALAPHVGRLEALPSFDED</sequence>
<evidence type="ECO:0000313" key="4">
    <source>
        <dbReference type="Proteomes" id="UP000023067"/>
    </source>
</evidence>
<evidence type="ECO:0000256" key="1">
    <source>
        <dbReference type="SAM" id="MobiDB-lite"/>
    </source>
</evidence>
<dbReference type="STRING" id="396014.BF93_18715"/>
<gene>
    <name evidence="3" type="ORF">BF93_18715</name>
</gene>
<dbReference type="Proteomes" id="UP000023067">
    <property type="component" value="Unassembled WGS sequence"/>
</dbReference>
<name>Z9JTS8_9MICO</name>
<dbReference type="Gene3D" id="1.20.1260.10">
    <property type="match status" value="1"/>
</dbReference>